<sequence>MKSLLILLFLLLYSYVVAQEIGIERVEVIGKMNPAKIMYSAAKNFGKQFAKEQVTRAFQWRLIEQNGKIQQFSSAEVLLAQLDFNQKSNVIHFENSANFLYSAPLSTFRSYAFDNGRRINFIDSNTKPLYGLTAPTNCFAFIRKRAIETHSPLNAAMVKHYNVKVERVFRDKADSQIIMMSFATRPQSFPSKVRLLCNGTVTYNATEKYVVAVDVEQMVDYFSTKIHSNNFYGEVVTNTSLKVGYRKVGNRLFTDYIRSKTSWSTEDSMGYRSELEPRAEPAKTKLIDREYIVMSKVKECSKNEVELIKKSLFCSMMGTDLGLLYAPADNALFLKFESTEVTRHKIEKDLTLIGVSLSSQAQEMAFTRYDVDYETGKLLVPINEGQLKRQNELIPKLFVDFRELNGQLFNE</sequence>
<dbReference type="Proteomes" id="UP000027616">
    <property type="component" value="Chromosome I"/>
</dbReference>
<keyword evidence="2" id="KW-1185">Reference proteome</keyword>
<evidence type="ECO:0000313" key="1">
    <source>
        <dbReference type="EMBL" id="CDN32967.1"/>
    </source>
</evidence>
<proteinExistence type="predicted"/>
<dbReference type="AlphaFoldDB" id="A0A060RBK5"/>
<dbReference type="KEGG" id="rbc:BN938_2902"/>
<name>A0A060RBK5_9BACT</name>
<protein>
    <submittedName>
        <fullName evidence="1">Uncharacterized protein</fullName>
    </submittedName>
</protein>
<reference evidence="1 2" key="1">
    <citation type="journal article" date="2015" name="Genome Announc.">
        <title>Complete Genome Sequence of the Novel Leech Symbiont Mucinivorans hirudinis M3T.</title>
        <authorList>
            <person name="Nelson M.C."/>
            <person name="Bomar L."/>
            <person name="Graf J."/>
        </authorList>
    </citation>
    <scope>NUCLEOTIDE SEQUENCE [LARGE SCALE GENOMIC DNA]</scope>
    <source>
        <strain evidence="2">M3</strain>
    </source>
</reference>
<dbReference type="HOGENOM" id="CLU_668718_0_0_10"/>
<organism evidence="1 2">
    <name type="scientific">Mucinivorans hirudinis</name>
    <dbReference type="NCBI Taxonomy" id="1433126"/>
    <lineage>
        <taxon>Bacteria</taxon>
        <taxon>Pseudomonadati</taxon>
        <taxon>Bacteroidota</taxon>
        <taxon>Bacteroidia</taxon>
        <taxon>Bacteroidales</taxon>
        <taxon>Rikenellaceae</taxon>
        <taxon>Mucinivorans</taxon>
    </lineage>
</organism>
<evidence type="ECO:0000313" key="2">
    <source>
        <dbReference type="Proteomes" id="UP000027616"/>
    </source>
</evidence>
<accession>A0A060RBK5</accession>
<dbReference type="EMBL" id="HG934468">
    <property type="protein sequence ID" value="CDN32967.1"/>
    <property type="molecule type" value="Genomic_DNA"/>
</dbReference>
<gene>
    <name evidence="1" type="ORF">BN938_2902</name>
</gene>